<evidence type="ECO:0000313" key="1">
    <source>
        <dbReference type="EMBL" id="MFC3762107.1"/>
    </source>
</evidence>
<reference evidence="2" key="1">
    <citation type="journal article" date="2019" name="Int. J. Syst. Evol. Microbiol.">
        <title>The Global Catalogue of Microorganisms (GCM) 10K type strain sequencing project: providing services to taxonomists for standard genome sequencing and annotation.</title>
        <authorList>
            <consortium name="The Broad Institute Genomics Platform"/>
            <consortium name="The Broad Institute Genome Sequencing Center for Infectious Disease"/>
            <person name="Wu L."/>
            <person name="Ma J."/>
        </authorList>
    </citation>
    <scope>NUCLEOTIDE SEQUENCE [LARGE SCALE GENOMIC DNA]</scope>
    <source>
        <strain evidence="2">CGMCC 4.7241</strain>
    </source>
</reference>
<name>A0ABV7YAE3_9ACTN</name>
<dbReference type="Proteomes" id="UP001595699">
    <property type="component" value="Unassembled WGS sequence"/>
</dbReference>
<dbReference type="EMBL" id="JBHRZH010000012">
    <property type="protein sequence ID" value="MFC3762107.1"/>
    <property type="molecule type" value="Genomic_DNA"/>
</dbReference>
<sequence>MIGKQGRVTGTIGPGLVGEVMLSIRGGVEAFYAYSSLPGQEFGLGDLVVVVEYHAPRTVYVAAAV</sequence>
<keyword evidence="2" id="KW-1185">Reference proteome</keyword>
<dbReference type="Gene3D" id="2.40.50.140">
    <property type="entry name" value="Nucleic acid-binding proteins"/>
    <property type="match status" value="1"/>
</dbReference>
<organism evidence="1 2">
    <name type="scientific">Tenggerimyces flavus</name>
    <dbReference type="NCBI Taxonomy" id="1708749"/>
    <lineage>
        <taxon>Bacteria</taxon>
        <taxon>Bacillati</taxon>
        <taxon>Actinomycetota</taxon>
        <taxon>Actinomycetes</taxon>
        <taxon>Propionibacteriales</taxon>
        <taxon>Nocardioidaceae</taxon>
        <taxon>Tenggerimyces</taxon>
    </lineage>
</organism>
<evidence type="ECO:0000313" key="2">
    <source>
        <dbReference type="Proteomes" id="UP001595699"/>
    </source>
</evidence>
<comment type="caution">
    <text evidence="1">The sequence shown here is derived from an EMBL/GenBank/DDBJ whole genome shotgun (WGS) entry which is preliminary data.</text>
</comment>
<gene>
    <name evidence="1" type="ORF">ACFOUW_14795</name>
</gene>
<dbReference type="InterPro" id="IPR012340">
    <property type="entry name" value="NA-bd_OB-fold"/>
</dbReference>
<accession>A0ABV7YAE3</accession>
<proteinExistence type="predicted"/>
<protein>
    <submittedName>
        <fullName evidence="1">Uncharacterized protein</fullName>
    </submittedName>
</protein>
<dbReference type="RefSeq" id="WP_205120651.1">
    <property type="nucleotide sequence ID" value="NZ_JAFBCM010000001.1"/>
</dbReference>